<dbReference type="VEuPathDB" id="FungiDB:P168DRAFT_244448"/>
<feature type="signal peptide" evidence="1">
    <location>
        <begin position="1"/>
        <end position="17"/>
    </location>
</feature>
<reference evidence="4" key="1">
    <citation type="submission" date="2016-12" db="EMBL/GenBank/DDBJ databases">
        <title>The genomes of Aspergillus section Nigri reveals drivers in fungal speciation.</title>
        <authorList>
            <consortium name="DOE Joint Genome Institute"/>
            <person name="Vesth T.C."/>
            <person name="Nybo J."/>
            <person name="Theobald S."/>
            <person name="Brandl J."/>
            <person name="Frisvad J.C."/>
            <person name="Nielsen K.F."/>
            <person name="Lyhne E.K."/>
            <person name="Kogle M.E."/>
            <person name="Kuo A."/>
            <person name="Riley R."/>
            <person name="Clum A."/>
            <person name="Nolan M."/>
            <person name="Lipzen A."/>
            <person name="Salamov A."/>
            <person name="Henrissat B."/>
            <person name="Wiebenga A."/>
            <person name="De vries R.P."/>
            <person name="Grigoriev I.V."/>
            <person name="Mortensen U.H."/>
            <person name="Andersen M.R."/>
            <person name="Baker S.E."/>
        </authorList>
    </citation>
    <scope>NUCLEOTIDE SEQUENCE</scope>
    <source>
        <strain evidence="4">IBT 28561</strain>
    </source>
</reference>
<gene>
    <name evidence="4" type="ORF">P168DRAFT_244448</name>
</gene>
<dbReference type="Gene3D" id="3.40.710.10">
    <property type="entry name" value="DD-peptidase/beta-lactamase superfamily"/>
    <property type="match status" value="1"/>
</dbReference>
<dbReference type="SUPFAM" id="SSF56601">
    <property type="entry name" value="beta-lactamase/transpeptidase-like"/>
    <property type="match status" value="1"/>
</dbReference>
<feature type="domain" description="Beta-lactamase-related" evidence="2">
    <location>
        <begin position="104"/>
        <end position="420"/>
    </location>
</feature>
<dbReference type="RefSeq" id="XP_024688922.1">
    <property type="nucleotide sequence ID" value="XM_024833932.1"/>
</dbReference>
<dbReference type="PANTHER" id="PTHR22935:SF97">
    <property type="entry name" value="BETA-LACTAMASE-RELATED DOMAIN-CONTAINING PROTEIN"/>
    <property type="match status" value="1"/>
</dbReference>
<comment type="caution">
    <text evidence="4">The sequence shown here is derived from an EMBL/GenBank/DDBJ whole genome shotgun (WGS) entry which is preliminary data.</text>
</comment>
<dbReference type="EMBL" id="MSFM01000015">
    <property type="protein sequence ID" value="PKY00328.1"/>
    <property type="molecule type" value="Genomic_DNA"/>
</dbReference>
<name>A0A2I1CRU2_ASPC2</name>
<protein>
    <submittedName>
        <fullName evidence="4">Beta-lactamase/transpeptidase-like protein</fullName>
    </submittedName>
</protein>
<keyword evidence="5" id="KW-1185">Reference proteome</keyword>
<sequence length="573" mass="62329">MYLTVGTFLSLSLLADAAAPKYCPPLGPVFPPPSNLCQNDGWAKVAKGISATIEETLKQVQHDSSIVNVNSTSFSFEIFSARDPSPLLSYAYTAPTIKNATTGVRHVDKDTVFRIGSGSKLWTILLLLKEMGDSVFSDPVGAYVPELLEAAEKFRHNKTAANDQANLMRWDEVTVGELASHMAGVTRDYGFMDAAFQPELMQAAGFPKLRDQDVPPCGETKACNRKDFFEGLLKSHPVVPTGGTPVYSNAAFQILGYVVQNATGRSYNDLVRAELIDRLGLNGSYSSPPDPKLGIIPGDVRSSMWGLDIADETPAGGLFSSTRDMANVGRAILNSTLLPREMTRRWLKPVSHTSSLNMAVGAPWEIASYEEDRVVDIYTKSGDVGSYSSMLVLSPDHDVGFVVLAAGDSAPQATRILTDLVNKALIPGLDKAAKKEAQRFTGDYALEDGKSHMRVTTDDGPGLKVTKWISNSKDVFSTVIMPALGVKKPSQIEVRLYPTGLKSPRQISFRAVPRSLKEMPGFGPFSNSCTSWLSMDAQRYGNVGMDDIVFELNEKDEVVGISPRASRVTLRKE</sequence>
<dbReference type="GeneID" id="36541456"/>
<evidence type="ECO:0000313" key="5">
    <source>
        <dbReference type="Proteomes" id="UP000234254"/>
    </source>
</evidence>
<dbReference type="InterPro" id="IPR058664">
    <property type="entry name" value="ARB_00930-like_C"/>
</dbReference>
<dbReference type="OrthoDB" id="10250282at2759"/>
<feature type="domain" description="Beta-lactamase-like ARB-00930-like C-terminal" evidence="3">
    <location>
        <begin position="432"/>
        <end position="572"/>
    </location>
</feature>
<organism evidence="4 5">
    <name type="scientific">Aspergillus campestris (strain IBT 28561)</name>
    <dbReference type="NCBI Taxonomy" id="1392248"/>
    <lineage>
        <taxon>Eukaryota</taxon>
        <taxon>Fungi</taxon>
        <taxon>Dikarya</taxon>
        <taxon>Ascomycota</taxon>
        <taxon>Pezizomycotina</taxon>
        <taxon>Eurotiomycetes</taxon>
        <taxon>Eurotiomycetidae</taxon>
        <taxon>Eurotiales</taxon>
        <taxon>Aspergillaceae</taxon>
        <taxon>Aspergillus</taxon>
        <taxon>Aspergillus subgen. Circumdati</taxon>
    </lineage>
</organism>
<evidence type="ECO:0000256" key="1">
    <source>
        <dbReference type="SAM" id="SignalP"/>
    </source>
</evidence>
<dbReference type="Pfam" id="PF26335">
    <property type="entry name" value="ARB_00930_C"/>
    <property type="match status" value="1"/>
</dbReference>
<dbReference type="InterPro" id="IPR051478">
    <property type="entry name" value="Beta-lactamase-like_AB/R"/>
</dbReference>
<dbReference type="InterPro" id="IPR012338">
    <property type="entry name" value="Beta-lactam/transpept-like"/>
</dbReference>
<evidence type="ECO:0000259" key="2">
    <source>
        <dbReference type="Pfam" id="PF00144"/>
    </source>
</evidence>
<evidence type="ECO:0000259" key="3">
    <source>
        <dbReference type="Pfam" id="PF26335"/>
    </source>
</evidence>
<dbReference type="PANTHER" id="PTHR22935">
    <property type="entry name" value="PENICILLIN-BINDING PROTEIN"/>
    <property type="match status" value="1"/>
</dbReference>
<evidence type="ECO:0000313" key="4">
    <source>
        <dbReference type="EMBL" id="PKY00328.1"/>
    </source>
</evidence>
<keyword evidence="1" id="KW-0732">Signal</keyword>
<accession>A0A2I1CRU2</accession>
<dbReference type="Pfam" id="PF00144">
    <property type="entry name" value="Beta-lactamase"/>
    <property type="match status" value="1"/>
</dbReference>
<dbReference type="AlphaFoldDB" id="A0A2I1CRU2"/>
<dbReference type="InterPro" id="IPR001466">
    <property type="entry name" value="Beta-lactam-related"/>
</dbReference>
<feature type="chain" id="PRO_5014186441" evidence="1">
    <location>
        <begin position="18"/>
        <end position="573"/>
    </location>
</feature>
<proteinExistence type="predicted"/>
<dbReference type="Proteomes" id="UP000234254">
    <property type="component" value="Unassembled WGS sequence"/>
</dbReference>